<feature type="domain" description="DUF7728" evidence="4">
    <location>
        <begin position="53"/>
        <end position="221"/>
    </location>
</feature>
<keyword evidence="6" id="KW-1185">Reference proteome</keyword>
<dbReference type="EMBL" id="JARVKM010000051">
    <property type="protein sequence ID" value="KAK9773383.1"/>
    <property type="molecule type" value="Genomic_DNA"/>
</dbReference>
<dbReference type="PANTHER" id="PTHR40622:SF1">
    <property type="match status" value="1"/>
</dbReference>
<keyword evidence="2" id="KW-0472">Membrane</keyword>
<organism evidence="5 6">
    <name type="scientific">Seiridium cardinale</name>
    <dbReference type="NCBI Taxonomy" id="138064"/>
    <lineage>
        <taxon>Eukaryota</taxon>
        <taxon>Fungi</taxon>
        <taxon>Dikarya</taxon>
        <taxon>Ascomycota</taxon>
        <taxon>Pezizomycotina</taxon>
        <taxon>Sordariomycetes</taxon>
        <taxon>Xylariomycetidae</taxon>
        <taxon>Amphisphaeriales</taxon>
        <taxon>Sporocadaceae</taxon>
        <taxon>Seiridium</taxon>
    </lineage>
</organism>
<feature type="compositionally biased region" description="Basic and acidic residues" evidence="1">
    <location>
        <begin position="134"/>
        <end position="144"/>
    </location>
</feature>
<feature type="region of interest" description="Disordered" evidence="1">
    <location>
        <begin position="256"/>
        <end position="284"/>
    </location>
</feature>
<proteinExistence type="predicted"/>
<sequence>MQLISLITAAGLAVSTTSAFLLPLPESSESDTVTTLPVPVDTDLRTDAPLTAEIQKLELPCPGCPVRVGHHRGNGDKAKVKTNIPSHLELAFTIDHAADHDRLMVNDFVLYPRSPRTETTPSASYSLGAQLLPDHKHSKDDKHKLPGHRKQHKPTVEPLGYALSATPVAKSTEDDMELVEVDFQVIEVGNVFVDGIPTVEIKVIKTPEGGLLIGGIETTASESLMKGPVDNQDQCVTMLCRWRAMLNAQMGRFRSGKCGGGRRPGHTVGQGTHGHPHSGHRQQHRHRFVNLLRNIASHIILPIAVGIAAGITASVIGMMVGTAIVFLWRTLVRPAGTRRHHHRRGHSSRKAAQSEAVVEEEKTGLMSHQEDAVEAPPAYVEEGLVGNDKTTENEA</sequence>
<keyword evidence="2" id="KW-0812">Transmembrane</keyword>
<evidence type="ECO:0000313" key="5">
    <source>
        <dbReference type="EMBL" id="KAK9773383.1"/>
    </source>
</evidence>
<feature type="signal peptide" evidence="3">
    <location>
        <begin position="1"/>
        <end position="19"/>
    </location>
</feature>
<feature type="compositionally biased region" description="Basic residues" evidence="1">
    <location>
        <begin position="274"/>
        <end position="284"/>
    </location>
</feature>
<feature type="transmembrane region" description="Helical" evidence="2">
    <location>
        <begin position="299"/>
        <end position="328"/>
    </location>
</feature>
<comment type="caution">
    <text evidence="5">The sequence shown here is derived from an EMBL/GenBank/DDBJ whole genome shotgun (WGS) entry which is preliminary data.</text>
</comment>
<keyword evidence="3" id="KW-0732">Signal</keyword>
<feature type="region of interest" description="Disordered" evidence="1">
    <location>
        <begin position="336"/>
        <end position="395"/>
    </location>
</feature>
<feature type="chain" id="PRO_5046424536" description="DUF7728 domain-containing protein" evidence="3">
    <location>
        <begin position="20"/>
        <end position="395"/>
    </location>
</feature>
<evidence type="ECO:0000313" key="6">
    <source>
        <dbReference type="Proteomes" id="UP001465668"/>
    </source>
</evidence>
<keyword evidence="2" id="KW-1133">Transmembrane helix</keyword>
<dbReference type="Proteomes" id="UP001465668">
    <property type="component" value="Unassembled WGS sequence"/>
</dbReference>
<protein>
    <recommendedName>
        <fullName evidence="4">DUF7728 domain-containing protein</fullName>
    </recommendedName>
</protein>
<evidence type="ECO:0000256" key="3">
    <source>
        <dbReference type="SAM" id="SignalP"/>
    </source>
</evidence>
<gene>
    <name evidence="5" type="ORF">SCAR479_09916</name>
</gene>
<evidence type="ECO:0000256" key="2">
    <source>
        <dbReference type="SAM" id="Phobius"/>
    </source>
</evidence>
<evidence type="ECO:0000256" key="1">
    <source>
        <dbReference type="SAM" id="MobiDB-lite"/>
    </source>
</evidence>
<feature type="compositionally biased region" description="Basic and acidic residues" evidence="1">
    <location>
        <begin position="359"/>
        <end position="371"/>
    </location>
</feature>
<accession>A0ABR2XHY4</accession>
<feature type="region of interest" description="Disordered" evidence="1">
    <location>
        <begin position="134"/>
        <end position="154"/>
    </location>
</feature>
<dbReference type="Pfam" id="PF24854">
    <property type="entry name" value="DUF7728"/>
    <property type="match status" value="1"/>
</dbReference>
<dbReference type="InterPro" id="IPR056145">
    <property type="entry name" value="DUF7728"/>
</dbReference>
<dbReference type="PANTHER" id="PTHR40622">
    <property type="match status" value="1"/>
</dbReference>
<feature type="compositionally biased region" description="Basic residues" evidence="1">
    <location>
        <begin position="336"/>
        <end position="349"/>
    </location>
</feature>
<evidence type="ECO:0000259" key="4">
    <source>
        <dbReference type="Pfam" id="PF24854"/>
    </source>
</evidence>
<name>A0ABR2XHY4_9PEZI</name>
<reference evidence="5 6" key="1">
    <citation type="submission" date="2024-02" db="EMBL/GenBank/DDBJ databases">
        <title>First draft genome assembly of two strains of Seiridium cardinale.</title>
        <authorList>
            <person name="Emiliani G."/>
            <person name="Scali E."/>
        </authorList>
    </citation>
    <scope>NUCLEOTIDE SEQUENCE [LARGE SCALE GENOMIC DNA]</scope>
    <source>
        <strain evidence="5 6">BM-138-000479</strain>
    </source>
</reference>